<proteinExistence type="inferred from homology"/>
<dbReference type="Gene3D" id="2.40.10.10">
    <property type="entry name" value="Trypsin-like serine proteases"/>
    <property type="match status" value="1"/>
</dbReference>
<name>A0A934HWV1_9CORY</name>
<evidence type="ECO:0000259" key="4">
    <source>
        <dbReference type="PROSITE" id="PS50240"/>
    </source>
</evidence>
<dbReference type="AlphaFoldDB" id="A0A934HWV1"/>
<comment type="caution">
    <text evidence="5">The sequence shown here is derived from an EMBL/GenBank/DDBJ whole genome shotgun (WGS) entry which is preliminary data.</text>
</comment>
<dbReference type="PRINTS" id="PR00722">
    <property type="entry name" value="CHYMOTRYPSIN"/>
</dbReference>
<evidence type="ECO:0000256" key="2">
    <source>
        <dbReference type="ARBA" id="ARBA00023157"/>
    </source>
</evidence>
<dbReference type="GO" id="GO:0004252">
    <property type="term" value="F:serine-type endopeptidase activity"/>
    <property type="evidence" value="ECO:0007669"/>
    <property type="project" value="InterPro"/>
</dbReference>
<dbReference type="Proteomes" id="UP000645966">
    <property type="component" value="Unassembled WGS sequence"/>
</dbReference>
<dbReference type="Pfam" id="PF00089">
    <property type="entry name" value="Trypsin"/>
    <property type="match status" value="1"/>
</dbReference>
<reference evidence="5" key="1">
    <citation type="submission" date="2020-12" db="EMBL/GenBank/DDBJ databases">
        <title>Genome public.</title>
        <authorList>
            <person name="Sun Q."/>
        </authorList>
    </citation>
    <scope>NUCLEOTIDE SEQUENCE</scope>
    <source>
        <strain evidence="5">CCM 8863</strain>
    </source>
</reference>
<evidence type="ECO:0000313" key="5">
    <source>
        <dbReference type="EMBL" id="MBI8988408.1"/>
    </source>
</evidence>
<sequence>MAHRIRRALASTAAGVTLLSPLAVAAPAGAIIGAHNAHPARAASAVRLALGDMSCTGTLIAPEWVLTAKHCVGQGDTSEISVGPTYRAEHHFAREVIIHPTVDLTLVKLDRPSAAPVAPLSGHHMQPGDIGQAVGWGGIHSSIAPPVQESSVTVQRRVTNVPSPDRSATMVETWVDGGRIQRGDSGGPVFMDGAVTGVIAMSNAGAEHTVDGTVAWYVPVAENLDWISRHSGVPRPAVSGAPAPLVDATAYPTIAPVRPAPLPLGSSMLQLPPELSFLTGQHLLQGLPPVGSS</sequence>
<dbReference type="InterPro" id="IPR001254">
    <property type="entry name" value="Trypsin_dom"/>
</dbReference>
<dbReference type="EMBL" id="JAEIOS010000009">
    <property type="protein sequence ID" value="MBI8988408.1"/>
    <property type="molecule type" value="Genomic_DNA"/>
</dbReference>
<feature type="signal peptide" evidence="3">
    <location>
        <begin position="1"/>
        <end position="25"/>
    </location>
</feature>
<accession>A0A934HWV1</accession>
<keyword evidence="2" id="KW-1015">Disulfide bond</keyword>
<dbReference type="PANTHER" id="PTHR24276">
    <property type="entry name" value="POLYSERASE-RELATED"/>
    <property type="match status" value="1"/>
</dbReference>
<evidence type="ECO:0000313" key="6">
    <source>
        <dbReference type="Proteomes" id="UP000645966"/>
    </source>
</evidence>
<dbReference type="GO" id="GO:0006508">
    <property type="term" value="P:proteolysis"/>
    <property type="evidence" value="ECO:0007669"/>
    <property type="project" value="InterPro"/>
</dbReference>
<comment type="similarity">
    <text evidence="1">Belongs to the peptidase S1 family.</text>
</comment>
<dbReference type="SUPFAM" id="SSF50494">
    <property type="entry name" value="Trypsin-like serine proteases"/>
    <property type="match status" value="1"/>
</dbReference>
<protein>
    <submittedName>
        <fullName evidence="5">S1 family peptidase</fullName>
    </submittedName>
</protein>
<dbReference type="RefSeq" id="WP_198737450.1">
    <property type="nucleotide sequence ID" value="NZ_JAEIOS010000009.1"/>
</dbReference>
<keyword evidence="3" id="KW-0732">Signal</keyword>
<feature type="domain" description="Peptidase S1" evidence="4">
    <location>
        <begin position="31"/>
        <end position="232"/>
    </location>
</feature>
<dbReference type="InterPro" id="IPR001314">
    <property type="entry name" value="Peptidase_S1A"/>
</dbReference>
<dbReference type="SMART" id="SM00020">
    <property type="entry name" value="Tryp_SPc"/>
    <property type="match status" value="1"/>
</dbReference>
<dbReference type="InterPro" id="IPR050430">
    <property type="entry name" value="Peptidase_S1"/>
</dbReference>
<dbReference type="InterPro" id="IPR043504">
    <property type="entry name" value="Peptidase_S1_PA_chymotrypsin"/>
</dbReference>
<evidence type="ECO:0000256" key="3">
    <source>
        <dbReference type="SAM" id="SignalP"/>
    </source>
</evidence>
<organism evidence="5 6">
    <name type="scientific">Corynebacterium meridianum</name>
    <dbReference type="NCBI Taxonomy" id="2765363"/>
    <lineage>
        <taxon>Bacteria</taxon>
        <taxon>Bacillati</taxon>
        <taxon>Actinomycetota</taxon>
        <taxon>Actinomycetes</taxon>
        <taxon>Mycobacteriales</taxon>
        <taxon>Corynebacteriaceae</taxon>
        <taxon>Corynebacterium</taxon>
    </lineage>
</organism>
<dbReference type="InterPro" id="IPR009003">
    <property type="entry name" value="Peptidase_S1_PA"/>
</dbReference>
<dbReference type="PROSITE" id="PS50240">
    <property type="entry name" value="TRYPSIN_DOM"/>
    <property type="match status" value="1"/>
</dbReference>
<evidence type="ECO:0000256" key="1">
    <source>
        <dbReference type="ARBA" id="ARBA00007664"/>
    </source>
</evidence>
<feature type="chain" id="PRO_5039607435" evidence="3">
    <location>
        <begin position="26"/>
        <end position="293"/>
    </location>
</feature>
<gene>
    <name evidence="5" type="ORF">JDV75_01320</name>
</gene>
<dbReference type="PANTHER" id="PTHR24276:SF98">
    <property type="entry name" value="FI18310P1-RELATED"/>
    <property type="match status" value="1"/>
</dbReference>
<keyword evidence="6" id="KW-1185">Reference proteome</keyword>